<evidence type="ECO:0000313" key="3">
    <source>
        <dbReference type="Proteomes" id="UP000509761"/>
    </source>
</evidence>
<accession>A0AAP9NNA7</accession>
<dbReference type="Proteomes" id="UP000509761">
    <property type="component" value="Chromosome"/>
</dbReference>
<organism evidence="2 3">
    <name type="scientific">Vreelandella titanicae</name>
    <dbReference type="NCBI Taxonomy" id="664683"/>
    <lineage>
        <taxon>Bacteria</taxon>
        <taxon>Pseudomonadati</taxon>
        <taxon>Pseudomonadota</taxon>
        <taxon>Gammaproteobacteria</taxon>
        <taxon>Oceanospirillales</taxon>
        <taxon>Halomonadaceae</taxon>
        <taxon>Vreelandella</taxon>
    </lineage>
</organism>
<dbReference type="RefSeq" id="WP_174788292.1">
    <property type="nucleotide sequence ID" value="NZ_CP054580.1"/>
</dbReference>
<keyword evidence="3" id="KW-1185">Reference proteome</keyword>
<dbReference type="Pfam" id="PF10124">
    <property type="entry name" value="Mu-like_gpT"/>
    <property type="match status" value="1"/>
</dbReference>
<protein>
    <recommendedName>
        <fullName evidence="1">Bacteriophage Mu GpT domain-containing protein</fullName>
    </recommendedName>
</protein>
<reference evidence="2 3" key="1">
    <citation type="submission" date="2019-12" db="EMBL/GenBank/DDBJ databases">
        <title>Genome sequencing and assembly of endphytes of Porphyra tenera.</title>
        <authorList>
            <person name="Park J.M."/>
            <person name="Shin R."/>
            <person name="Jo S.H."/>
        </authorList>
    </citation>
    <scope>NUCLEOTIDE SEQUENCE [LARGE SCALE GENOMIC DNA]</scope>
    <source>
        <strain evidence="2 3">GPM3</strain>
    </source>
</reference>
<dbReference type="EMBL" id="CP054580">
    <property type="protein sequence ID" value="QKS24790.1"/>
    <property type="molecule type" value="Genomic_DNA"/>
</dbReference>
<proteinExistence type="predicted"/>
<dbReference type="AlphaFoldDB" id="A0AAP9NNA7"/>
<dbReference type="InterPro" id="IPR018774">
    <property type="entry name" value="Phage_Mu_GpT"/>
</dbReference>
<name>A0AAP9NNA7_9GAMM</name>
<evidence type="ECO:0000259" key="1">
    <source>
        <dbReference type="Pfam" id="PF10124"/>
    </source>
</evidence>
<feature type="domain" description="Bacteriophage Mu GpT" evidence="1">
    <location>
        <begin position="8"/>
        <end position="297"/>
    </location>
</feature>
<sequence length="300" mass="33768">MDLTNANLQVLFRGYNATFQQGWDSVGDTGSMHELFCTVVNSTTSVEVYPWLKELPRMREWLGDRVIHGLEGADFSIKNLPFELTAGVPRDKVEDDTYGLYNPIYKEFGRQSREHPNELAVQVLEQNPVCYDGQSLFDTDHPVLDEKGNEVSVSNDMGGEGPAWYVMDLSRAIKPMIFQKRRDYSFRAITNLDDAQIFLTDRFMMGVDARVNAGAGLWQLVVRSNQPFNAENYELARKRLQNLKGDHGKPLGLRHTHTMVPSNLEGAALRVLNNAMNAAGATNEWAGTSTLIMNHWLKGA</sequence>
<gene>
    <name evidence="2" type="ORF">FX987_02572</name>
</gene>
<evidence type="ECO:0000313" key="2">
    <source>
        <dbReference type="EMBL" id="QKS24790.1"/>
    </source>
</evidence>